<keyword evidence="3" id="KW-1185">Reference proteome</keyword>
<evidence type="ECO:0000313" key="3">
    <source>
        <dbReference type="Proteomes" id="UP000654670"/>
    </source>
</evidence>
<feature type="region of interest" description="Disordered" evidence="1">
    <location>
        <begin position="1"/>
        <end position="29"/>
    </location>
</feature>
<sequence>MIFAAQSGGSGKSRANGRTTDKFLQMTDKSNVMTEKPVLMTDKYTATTDTFKNHDQKN</sequence>
<reference evidence="2" key="1">
    <citation type="journal article" date="2014" name="Int. J. Syst. Evol. Microbiol.">
        <title>Complete genome sequence of Corynebacterium casei LMG S-19264T (=DSM 44701T), isolated from a smear-ripened cheese.</title>
        <authorList>
            <consortium name="US DOE Joint Genome Institute (JGI-PGF)"/>
            <person name="Walter F."/>
            <person name="Albersmeier A."/>
            <person name="Kalinowski J."/>
            <person name="Ruckert C."/>
        </authorList>
    </citation>
    <scope>NUCLEOTIDE SEQUENCE</scope>
    <source>
        <strain evidence="2">JCM 15325</strain>
    </source>
</reference>
<evidence type="ECO:0000256" key="1">
    <source>
        <dbReference type="SAM" id="MobiDB-lite"/>
    </source>
</evidence>
<organism evidence="2 3">
    <name type="scientific">Sporolactobacillus putidus</name>
    <dbReference type="NCBI Taxonomy" id="492735"/>
    <lineage>
        <taxon>Bacteria</taxon>
        <taxon>Bacillati</taxon>
        <taxon>Bacillota</taxon>
        <taxon>Bacilli</taxon>
        <taxon>Bacillales</taxon>
        <taxon>Sporolactobacillaceae</taxon>
        <taxon>Sporolactobacillus</taxon>
    </lineage>
</organism>
<comment type="caution">
    <text evidence="2">The sequence shown here is derived from an EMBL/GenBank/DDBJ whole genome shotgun (WGS) entry which is preliminary data.</text>
</comment>
<gene>
    <name evidence="2" type="ORF">GCM10007968_12020</name>
</gene>
<dbReference type="Proteomes" id="UP000654670">
    <property type="component" value="Unassembled WGS sequence"/>
</dbReference>
<accession>A0A917S084</accession>
<evidence type="ECO:0000313" key="2">
    <source>
        <dbReference type="EMBL" id="GGL49475.1"/>
    </source>
</evidence>
<name>A0A917S084_9BACL</name>
<protein>
    <submittedName>
        <fullName evidence="2">Uncharacterized protein</fullName>
    </submittedName>
</protein>
<dbReference type="EMBL" id="BMOK01000004">
    <property type="protein sequence ID" value="GGL49475.1"/>
    <property type="molecule type" value="Genomic_DNA"/>
</dbReference>
<dbReference type="AlphaFoldDB" id="A0A917S084"/>
<proteinExistence type="predicted"/>
<reference evidence="2" key="2">
    <citation type="submission" date="2020-09" db="EMBL/GenBank/DDBJ databases">
        <authorList>
            <person name="Sun Q."/>
            <person name="Ohkuma M."/>
        </authorList>
    </citation>
    <scope>NUCLEOTIDE SEQUENCE</scope>
    <source>
        <strain evidence="2">JCM 15325</strain>
    </source>
</reference>